<evidence type="ECO:0000256" key="4">
    <source>
        <dbReference type="ARBA" id="ARBA00023134"/>
    </source>
</evidence>
<dbReference type="SMART" id="SM00175">
    <property type="entry name" value="RAB"/>
    <property type="match status" value="1"/>
</dbReference>
<evidence type="ECO:0000256" key="3">
    <source>
        <dbReference type="ARBA" id="ARBA00022481"/>
    </source>
</evidence>
<comment type="similarity">
    <text evidence="7">Belongs to the small GTPase superfamily. RasD family.</text>
</comment>
<dbReference type="SMART" id="SM00173">
    <property type="entry name" value="RAS"/>
    <property type="match status" value="1"/>
</dbReference>
<proteinExistence type="inferred from homology"/>
<feature type="region of interest" description="Disordered" evidence="8">
    <location>
        <begin position="1"/>
        <end position="66"/>
    </location>
</feature>
<feature type="region of interest" description="Disordered" evidence="8">
    <location>
        <begin position="78"/>
        <end position="101"/>
    </location>
</feature>
<evidence type="ECO:0000256" key="1">
    <source>
        <dbReference type="ARBA" id="ARBA00004193"/>
    </source>
</evidence>
<reference evidence="9" key="1">
    <citation type="submission" date="2022-03" db="EMBL/GenBank/DDBJ databases">
        <authorList>
            <person name="Martin H S."/>
        </authorList>
    </citation>
    <scope>NUCLEOTIDE SEQUENCE</scope>
</reference>
<evidence type="ECO:0000313" key="9">
    <source>
        <dbReference type="EMBL" id="CAH2039827.1"/>
    </source>
</evidence>
<feature type="compositionally biased region" description="Low complexity" evidence="8">
    <location>
        <begin position="15"/>
        <end position="46"/>
    </location>
</feature>
<evidence type="ECO:0008006" key="11">
    <source>
        <dbReference type="Google" id="ProtNLM"/>
    </source>
</evidence>
<dbReference type="Gene3D" id="3.40.50.300">
    <property type="entry name" value="P-loop containing nucleotide triphosphate hydrolases"/>
    <property type="match status" value="1"/>
</dbReference>
<dbReference type="Pfam" id="PF00071">
    <property type="entry name" value="Ras"/>
    <property type="match status" value="1"/>
</dbReference>
<keyword evidence="4" id="KW-0547">Nucleotide-binding</keyword>
<dbReference type="InterPro" id="IPR027417">
    <property type="entry name" value="P-loop_NTPase"/>
</dbReference>
<organism evidence="9 10">
    <name type="scientific">Iphiclides podalirius</name>
    <name type="common">scarce swallowtail</name>
    <dbReference type="NCBI Taxonomy" id="110791"/>
    <lineage>
        <taxon>Eukaryota</taxon>
        <taxon>Metazoa</taxon>
        <taxon>Ecdysozoa</taxon>
        <taxon>Arthropoda</taxon>
        <taxon>Hexapoda</taxon>
        <taxon>Insecta</taxon>
        <taxon>Pterygota</taxon>
        <taxon>Neoptera</taxon>
        <taxon>Endopterygota</taxon>
        <taxon>Lepidoptera</taxon>
        <taxon>Glossata</taxon>
        <taxon>Ditrysia</taxon>
        <taxon>Papilionoidea</taxon>
        <taxon>Papilionidae</taxon>
        <taxon>Papilioninae</taxon>
        <taxon>Iphiclides</taxon>
    </lineage>
</organism>
<dbReference type="PROSITE" id="PS51421">
    <property type="entry name" value="RAS"/>
    <property type="match status" value="1"/>
</dbReference>
<evidence type="ECO:0000256" key="8">
    <source>
        <dbReference type="SAM" id="MobiDB-lite"/>
    </source>
</evidence>
<keyword evidence="10" id="KW-1185">Reference proteome</keyword>
<name>A0ABN8HVE5_9NEOP</name>
<dbReference type="SUPFAM" id="SSF52540">
    <property type="entry name" value="P-loop containing nucleoside triphosphate hydrolases"/>
    <property type="match status" value="1"/>
</dbReference>
<keyword evidence="5" id="KW-0472">Membrane</keyword>
<accession>A0ABN8HVE5</accession>
<dbReference type="PANTHER" id="PTHR46149:SF3">
    <property type="entry name" value="MIP08469P"/>
    <property type="match status" value="1"/>
</dbReference>
<keyword evidence="3" id="KW-0488">Methylation</keyword>
<evidence type="ECO:0000313" key="10">
    <source>
        <dbReference type="Proteomes" id="UP000837857"/>
    </source>
</evidence>
<evidence type="ECO:0000256" key="2">
    <source>
        <dbReference type="ARBA" id="ARBA00022475"/>
    </source>
</evidence>
<keyword evidence="6" id="KW-0449">Lipoprotein</keyword>
<evidence type="ECO:0000256" key="6">
    <source>
        <dbReference type="ARBA" id="ARBA00023288"/>
    </source>
</evidence>
<comment type="subcellular location">
    <subcellularLocation>
        <location evidence="1">Cell membrane</location>
        <topology evidence="1">Lipid-anchor</topology>
    </subcellularLocation>
</comment>
<dbReference type="InterPro" id="IPR001806">
    <property type="entry name" value="Small_GTPase"/>
</dbReference>
<keyword evidence="4" id="KW-0342">GTP-binding</keyword>
<dbReference type="PRINTS" id="PR00449">
    <property type="entry name" value="RASTRNSFRMNG"/>
</dbReference>
<dbReference type="PANTHER" id="PTHR46149">
    <property type="entry name" value="MIP08469P"/>
    <property type="match status" value="1"/>
</dbReference>
<dbReference type="NCBIfam" id="TIGR00231">
    <property type="entry name" value="small_GTP"/>
    <property type="match status" value="1"/>
</dbReference>
<evidence type="ECO:0000256" key="7">
    <source>
        <dbReference type="ARBA" id="ARBA00038061"/>
    </source>
</evidence>
<dbReference type="PROSITE" id="PS51419">
    <property type="entry name" value="RAB"/>
    <property type="match status" value="1"/>
</dbReference>
<evidence type="ECO:0000256" key="5">
    <source>
        <dbReference type="ARBA" id="ARBA00023136"/>
    </source>
</evidence>
<dbReference type="EMBL" id="OW152823">
    <property type="protein sequence ID" value="CAH2039827.1"/>
    <property type="molecule type" value="Genomic_DNA"/>
</dbReference>
<dbReference type="InterPro" id="IPR005225">
    <property type="entry name" value="Small_GTP-bd"/>
</dbReference>
<keyword evidence="2" id="KW-1003">Cell membrane</keyword>
<sequence>MLNGATDRGGLSLQSSPVKVSPSPVRASPSPVRTPSSPLKSSLSGGRQRSPRKCQFAAPSDDGRDRCGASWLCRRGAATVEDAEPERSPGPSALPQGCEDSAPPPKNCYRLVMLGSARVGKTSLVSRFLGTKFEDSYTPTIEDFHRKLYRIRGEVYQLDLLDTSGNHPFPAMRRLSFLTGDLFVLVFAMDSRESFDEVIRLREQILETKASATSGSRGKKQAPRVPMAIAGNKCDRELRTVQPEEATAYCATQDSACVFVETSAKKNYRVDDLFYELFVVANLPLEMAPNHHKRVSTAFGSPCTLPPASSQGSRSKKCTLSIKRRLSDACGVVAPNVRRPSIRTDLMIMRTKTCAKGDGDSAGGSPKLTLNRLVRTSGQSDKRTCCIQ</sequence>
<dbReference type="SMART" id="SM00174">
    <property type="entry name" value="RHO"/>
    <property type="match status" value="1"/>
</dbReference>
<dbReference type="Proteomes" id="UP000837857">
    <property type="component" value="Chromosome 11"/>
</dbReference>
<protein>
    <recommendedName>
        <fullName evidence="11">GTP-binding protein Rhes</fullName>
    </recommendedName>
</protein>
<feature type="non-terminal residue" evidence="9">
    <location>
        <position position="388"/>
    </location>
</feature>
<dbReference type="InterPro" id="IPR052236">
    <property type="entry name" value="Small_GTPase_RasD"/>
</dbReference>
<gene>
    <name evidence="9" type="ORF">IPOD504_LOCUS2023</name>
</gene>
<dbReference type="PROSITE" id="PS51420">
    <property type="entry name" value="RHO"/>
    <property type="match status" value="1"/>
</dbReference>